<dbReference type="AlphaFoldDB" id="A0AAW0DIK4"/>
<name>A0AAW0DIK4_9AGAR</name>
<feature type="domain" description="Aminoglycoside phosphotransferase" evidence="1">
    <location>
        <begin position="51"/>
        <end position="113"/>
    </location>
</feature>
<accession>A0AAW0DIK4</accession>
<evidence type="ECO:0000313" key="3">
    <source>
        <dbReference type="Proteomes" id="UP001383192"/>
    </source>
</evidence>
<evidence type="ECO:0000313" key="2">
    <source>
        <dbReference type="EMBL" id="KAK7051230.1"/>
    </source>
</evidence>
<dbReference type="PANTHER" id="PTHR21310:SF39">
    <property type="entry name" value="AMINOGLYCOSIDE PHOSPHOTRANSFERASE DOMAIN-CONTAINING PROTEIN"/>
    <property type="match status" value="1"/>
</dbReference>
<dbReference type="Gene3D" id="3.90.1200.10">
    <property type="match status" value="1"/>
</dbReference>
<dbReference type="SUPFAM" id="SSF56112">
    <property type="entry name" value="Protein kinase-like (PK-like)"/>
    <property type="match status" value="2"/>
</dbReference>
<dbReference type="PANTHER" id="PTHR21310">
    <property type="entry name" value="AMINOGLYCOSIDE PHOSPHOTRANSFERASE-RELATED-RELATED"/>
    <property type="match status" value="1"/>
</dbReference>
<dbReference type="EMBL" id="JAYKXP010000013">
    <property type="protein sequence ID" value="KAK7051230.1"/>
    <property type="molecule type" value="Genomic_DNA"/>
</dbReference>
<evidence type="ECO:0000259" key="1">
    <source>
        <dbReference type="Pfam" id="PF01636"/>
    </source>
</evidence>
<dbReference type="InterPro" id="IPR011009">
    <property type="entry name" value="Kinase-like_dom_sf"/>
</dbReference>
<dbReference type="InterPro" id="IPR002575">
    <property type="entry name" value="Aminoglycoside_PTrfase"/>
</dbReference>
<keyword evidence="3" id="KW-1185">Reference proteome</keyword>
<dbReference type="InterPro" id="IPR051678">
    <property type="entry name" value="AGP_Transferase"/>
</dbReference>
<dbReference type="Pfam" id="PF01636">
    <property type="entry name" value="APH"/>
    <property type="match status" value="1"/>
</dbReference>
<comment type="caution">
    <text evidence="2">The sequence shown here is derived from an EMBL/GenBank/DDBJ whole genome shotgun (WGS) entry which is preliminary data.</text>
</comment>
<gene>
    <name evidence="2" type="ORF">VNI00_004730</name>
</gene>
<reference evidence="2 3" key="1">
    <citation type="submission" date="2024-01" db="EMBL/GenBank/DDBJ databases">
        <title>A draft genome for a cacao thread blight-causing isolate of Paramarasmius palmivorus.</title>
        <authorList>
            <person name="Baruah I.K."/>
            <person name="Bukari Y."/>
            <person name="Amoako-Attah I."/>
            <person name="Meinhardt L.W."/>
            <person name="Bailey B.A."/>
            <person name="Cohen S.P."/>
        </authorList>
    </citation>
    <scope>NUCLEOTIDE SEQUENCE [LARGE SCALE GENOMIC DNA]</scope>
    <source>
        <strain evidence="2 3">GH-12</strain>
    </source>
</reference>
<proteinExistence type="predicted"/>
<dbReference type="Proteomes" id="UP001383192">
    <property type="component" value="Unassembled WGS sequence"/>
</dbReference>
<organism evidence="2 3">
    <name type="scientific">Paramarasmius palmivorus</name>
    <dbReference type="NCBI Taxonomy" id="297713"/>
    <lineage>
        <taxon>Eukaryota</taxon>
        <taxon>Fungi</taxon>
        <taxon>Dikarya</taxon>
        <taxon>Basidiomycota</taxon>
        <taxon>Agaricomycotina</taxon>
        <taxon>Agaricomycetes</taxon>
        <taxon>Agaricomycetidae</taxon>
        <taxon>Agaricales</taxon>
        <taxon>Marasmiineae</taxon>
        <taxon>Marasmiaceae</taxon>
        <taxon>Paramarasmius</taxon>
    </lineage>
</organism>
<sequence>MGGHFLGYRSGPFLTYADLAAWHDDQHHKAQIGFHYRGRKEVLRYSTFDSSCPLVLCHFDLHMRNILVDKNYRVWLIDWDHAGAYPPWFEYTNLASWANAPHPLYRLPRSFAWFISFIAGRYIWYYTNYIAPLILHVETFQHINTNHPVIQRPTDVARPPVRQRMAQIAMGVLYDCLSKMWSFFVPEVAGGRT</sequence>
<protein>
    <recommendedName>
        <fullName evidence="1">Aminoglycoside phosphotransferase domain-containing protein</fullName>
    </recommendedName>
</protein>